<keyword evidence="3" id="KW-0813">Transport</keyword>
<dbReference type="Pfam" id="PF03448">
    <property type="entry name" value="MgtE_N"/>
    <property type="match status" value="1"/>
</dbReference>
<dbReference type="InterPro" id="IPR038076">
    <property type="entry name" value="MgtE_N_sf"/>
</dbReference>
<dbReference type="InterPro" id="IPR006667">
    <property type="entry name" value="SLC41_membr_dom"/>
</dbReference>
<organism evidence="10">
    <name type="scientific">freshwater metagenome</name>
    <dbReference type="NCBI Taxonomy" id="449393"/>
    <lineage>
        <taxon>unclassified sequences</taxon>
        <taxon>metagenomes</taxon>
        <taxon>ecological metagenomes</taxon>
    </lineage>
</organism>
<dbReference type="Gene3D" id="3.10.580.10">
    <property type="entry name" value="CBS-domain"/>
    <property type="match status" value="1"/>
</dbReference>
<dbReference type="SMART" id="SM00116">
    <property type="entry name" value="CBS"/>
    <property type="match status" value="2"/>
</dbReference>
<dbReference type="InterPro" id="IPR036739">
    <property type="entry name" value="SLC41_membr_dom_sf"/>
</dbReference>
<sequence>MSELELSLAEAAEKGNVKVLTSILELMAPHEIAEELNRLDSVESTLVWRLLPKDEALEVFEELDASNQQQILSGVRGQAFRDLLESMDPDDRARLLGEAPASFVKKVLAGLSPKERKMTAELLGYPEETVGRYMSPEVIAVPETSTVGEVLEVIRRKGNSAETVSVVAVIDKQRKFIGSVDLTNVVMADTDSIVSDIADPDASTALVTDDAESAARLLQDTNDLALMVLDTERRVVGIFTVDDAIDIIEEANSEDFARQSAALPGSGHYLSGKVFNLARLRIVWLMFLIVAATLTVSVLQVFEGSLEKFTALALFMPMLIGAGGNVGSQAATSAVRAIALGEVRPKDVLRVAWRESRVGLLLGLGLGVVGLAAGWWAASWQVGVTVGLAIVVVCMWAATVGAILPLGAQALKIDPAVISAPLVTTLVDATGLVIYFLIAGLMLGL</sequence>
<evidence type="ECO:0000256" key="7">
    <source>
        <dbReference type="ARBA" id="ARBA00023136"/>
    </source>
</evidence>
<dbReference type="InterPro" id="IPR000644">
    <property type="entry name" value="CBS_dom"/>
</dbReference>
<gene>
    <name evidence="10" type="ORF">UFOPK1537_00301</name>
</gene>
<evidence type="ECO:0000256" key="4">
    <source>
        <dbReference type="ARBA" id="ARBA00022692"/>
    </source>
</evidence>
<dbReference type="PANTHER" id="PTHR43773">
    <property type="entry name" value="MAGNESIUM TRANSPORTER MGTE"/>
    <property type="match status" value="1"/>
</dbReference>
<feature type="transmembrane region" description="Helical" evidence="8">
    <location>
        <begin position="416"/>
        <end position="443"/>
    </location>
</feature>
<keyword evidence="4 8" id="KW-0812">Transmembrane</keyword>
<feature type="domain" description="CBS" evidence="9">
    <location>
        <begin position="198"/>
        <end position="254"/>
    </location>
</feature>
<dbReference type="SUPFAM" id="SSF161093">
    <property type="entry name" value="MgtE membrane domain-like"/>
    <property type="match status" value="1"/>
</dbReference>
<accession>A0A6J6CHA6</accession>
<dbReference type="SUPFAM" id="SSF54631">
    <property type="entry name" value="CBS-domain pair"/>
    <property type="match status" value="1"/>
</dbReference>
<dbReference type="InterPro" id="IPR006669">
    <property type="entry name" value="MgtE_transporter"/>
</dbReference>
<evidence type="ECO:0000313" key="10">
    <source>
        <dbReference type="EMBL" id="CAB4550801.1"/>
    </source>
</evidence>
<proteinExistence type="inferred from homology"/>
<keyword evidence="7 8" id="KW-0472">Membrane</keyword>
<dbReference type="NCBIfam" id="TIGR00400">
    <property type="entry name" value="mgtE"/>
    <property type="match status" value="1"/>
</dbReference>
<dbReference type="SUPFAM" id="SSF158791">
    <property type="entry name" value="MgtE N-terminal domain-like"/>
    <property type="match status" value="1"/>
</dbReference>
<evidence type="ECO:0000256" key="8">
    <source>
        <dbReference type="SAM" id="Phobius"/>
    </source>
</evidence>
<dbReference type="GO" id="GO:0016020">
    <property type="term" value="C:membrane"/>
    <property type="evidence" value="ECO:0007669"/>
    <property type="project" value="UniProtKB-SubCell"/>
</dbReference>
<dbReference type="InterPro" id="IPR046342">
    <property type="entry name" value="CBS_dom_sf"/>
</dbReference>
<feature type="transmembrane region" description="Helical" evidence="8">
    <location>
        <begin position="358"/>
        <end position="378"/>
    </location>
</feature>
<feature type="transmembrane region" description="Helical" evidence="8">
    <location>
        <begin position="282"/>
        <end position="302"/>
    </location>
</feature>
<comment type="similarity">
    <text evidence="2">Belongs to the SLC41A transporter family.</text>
</comment>
<feature type="transmembrane region" description="Helical" evidence="8">
    <location>
        <begin position="384"/>
        <end position="404"/>
    </location>
</feature>
<dbReference type="Gene3D" id="1.25.60.10">
    <property type="entry name" value="MgtE N-terminal domain-like"/>
    <property type="match status" value="1"/>
</dbReference>
<evidence type="ECO:0000256" key="1">
    <source>
        <dbReference type="ARBA" id="ARBA00004141"/>
    </source>
</evidence>
<reference evidence="10" key="1">
    <citation type="submission" date="2020-05" db="EMBL/GenBank/DDBJ databases">
        <authorList>
            <person name="Chiriac C."/>
            <person name="Salcher M."/>
            <person name="Ghai R."/>
            <person name="Kavagutti S V."/>
        </authorList>
    </citation>
    <scope>NUCLEOTIDE SEQUENCE</scope>
</reference>
<dbReference type="InterPro" id="IPR006668">
    <property type="entry name" value="Mg_transptr_MgtE_intracell_dom"/>
</dbReference>
<keyword evidence="6 8" id="KW-1133">Transmembrane helix</keyword>
<comment type="subcellular location">
    <subcellularLocation>
        <location evidence="1">Membrane</location>
        <topology evidence="1">Multi-pass membrane protein</topology>
    </subcellularLocation>
</comment>
<evidence type="ECO:0000259" key="9">
    <source>
        <dbReference type="PROSITE" id="PS51371"/>
    </source>
</evidence>
<dbReference type="AlphaFoldDB" id="A0A6J6CHA6"/>
<evidence type="ECO:0000256" key="5">
    <source>
        <dbReference type="ARBA" id="ARBA00022842"/>
    </source>
</evidence>
<dbReference type="PROSITE" id="PS51371">
    <property type="entry name" value="CBS"/>
    <property type="match status" value="2"/>
</dbReference>
<dbReference type="SMART" id="SM00924">
    <property type="entry name" value="MgtE_N"/>
    <property type="match status" value="1"/>
</dbReference>
<evidence type="ECO:0000256" key="2">
    <source>
        <dbReference type="ARBA" id="ARBA00009749"/>
    </source>
</evidence>
<dbReference type="GO" id="GO:0015095">
    <property type="term" value="F:magnesium ion transmembrane transporter activity"/>
    <property type="evidence" value="ECO:0007669"/>
    <property type="project" value="InterPro"/>
</dbReference>
<name>A0A6J6CHA6_9ZZZZ</name>
<dbReference type="CDD" id="cd04606">
    <property type="entry name" value="CBS_pair_Mg_transporter"/>
    <property type="match status" value="1"/>
</dbReference>
<dbReference type="Pfam" id="PF00571">
    <property type="entry name" value="CBS"/>
    <property type="match status" value="2"/>
</dbReference>
<feature type="domain" description="CBS" evidence="9">
    <location>
        <begin position="134"/>
        <end position="197"/>
    </location>
</feature>
<evidence type="ECO:0000256" key="6">
    <source>
        <dbReference type="ARBA" id="ARBA00022989"/>
    </source>
</evidence>
<keyword evidence="5" id="KW-0460">Magnesium</keyword>
<dbReference type="Gene3D" id="1.10.357.20">
    <property type="entry name" value="SLC41 divalent cation transporters, integral membrane domain"/>
    <property type="match status" value="1"/>
</dbReference>
<dbReference type="EMBL" id="CAEZSX010000030">
    <property type="protein sequence ID" value="CAB4550801.1"/>
    <property type="molecule type" value="Genomic_DNA"/>
</dbReference>
<protein>
    <submittedName>
        <fullName evidence="10">Unannotated protein</fullName>
    </submittedName>
</protein>
<dbReference type="PANTHER" id="PTHR43773:SF1">
    <property type="entry name" value="MAGNESIUM TRANSPORTER MGTE"/>
    <property type="match status" value="1"/>
</dbReference>
<evidence type="ECO:0000256" key="3">
    <source>
        <dbReference type="ARBA" id="ARBA00022448"/>
    </source>
</evidence>
<dbReference type="Pfam" id="PF01769">
    <property type="entry name" value="MgtE"/>
    <property type="match status" value="1"/>
</dbReference>